<dbReference type="EMBL" id="RWGY01000031">
    <property type="protein sequence ID" value="TVU16703.1"/>
    <property type="molecule type" value="Genomic_DNA"/>
</dbReference>
<keyword evidence="3" id="KW-1185">Reference proteome</keyword>
<feature type="region of interest" description="Disordered" evidence="1">
    <location>
        <begin position="1"/>
        <end position="73"/>
    </location>
</feature>
<dbReference type="PANTHER" id="PTHR36056">
    <property type="entry name" value="PROTEIN, PUTATIVE-RELATED"/>
    <property type="match status" value="1"/>
</dbReference>
<comment type="caution">
    <text evidence="2">The sequence shown here is derived from an EMBL/GenBank/DDBJ whole genome shotgun (WGS) entry which is preliminary data.</text>
</comment>
<sequence length="818" mass="90759">MHPRSRTRCRDLPPPPSGGGGRHRRRSPPPPSPRHQRRPPPPPQRRSPDRAPPPRRHEEIPIPTIPNPGAADRRSRADILLEAGRLAAHYLVAQGVIPDHLLRAREDPNHTPAPRPEPPAPASYGRKRDEDDDPRWRRSGDWGRAKGDEDRQSRRSGWDRRSHSFDDRRKYSAAAAAAADVARRTRDYDEPKRPPMSRSYSHNDRRASGDGRGDPRRRSRSRSRSRSRTRTRSYHHGGSRRDSDGRPSSRDLDHTKPPDSVINPADAEMPRKPKVPSSVVVAEVNHSADRPMGTEDGEMESEMVGLDHPQDVSEEDGEFAEDISEEEDGEFAEDVSEEEDGEFADDGFNDEDGAEMDATERQLSDVDVPPSESIEEPVHMQSQLSNAEVEMEAGAAPMDDACMVEPSAAKDGSSEPEAPQSEVETGVGDVNRDEQELPSWYRIFDLNVVETPEGFEMPVISGDSPADHVSDSATDLSGQMNQQAKYGSSEVQGQDEHAVANDLLKYGRDLSKYDLNNVADGHEQEDTSNIHAQDEDAGDDLMKDEQDLNKCDLNHEADAHTQDNHLLNNEEILLSHGMPVEDSDDCRLSNEQMLLKQNADEGDPKDDDMENEQMLANQGTPGQVLDIHYMTDEQLMLSDVTDEQLVNKHHMEPEPTPLPMGVHDVDSNDLKGEQMLLNNGTNNEEEDTCRLKDGEILLDQAVDGQARVCDMGNGRPVPVIDLEDDCKQQPDTRDTGEFLESISDQQTSSFPDKPHANIQAVSSSSVAPNFGNRCTGRGAVNSEVIPGDDDAPYVAFDKMPLEVINVWDLPSSELGKSS</sequence>
<feature type="region of interest" description="Disordered" evidence="1">
    <location>
        <begin position="403"/>
        <end position="434"/>
    </location>
</feature>
<feature type="non-terminal residue" evidence="2">
    <location>
        <position position="1"/>
    </location>
</feature>
<dbReference type="OrthoDB" id="677162at2759"/>
<feature type="compositionally biased region" description="Basic and acidic residues" evidence="1">
    <location>
        <begin position="181"/>
        <end position="193"/>
    </location>
</feature>
<reference evidence="2 3" key="1">
    <citation type="journal article" date="2019" name="Sci. Rep.">
        <title>A high-quality genome of Eragrostis curvula grass provides insights into Poaceae evolution and supports new strategies to enhance forage quality.</title>
        <authorList>
            <person name="Carballo J."/>
            <person name="Santos B.A.C.M."/>
            <person name="Zappacosta D."/>
            <person name="Garbus I."/>
            <person name="Selva J.P."/>
            <person name="Gallo C.A."/>
            <person name="Diaz A."/>
            <person name="Albertini E."/>
            <person name="Caccamo M."/>
            <person name="Echenique V."/>
        </authorList>
    </citation>
    <scope>NUCLEOTIDE SEQUENCE [LARGE SCALE GENOMIC DNA]</scope>
    <source>
        <strain evidence="3">cv. Victoria</strain>
        <tissue evidence="2">Leaf</tissue>
    </source>
</reference>
<dbReference type="InterPro" id="IPR040276">
    <property type="entry name" value="At4g26450-like"/>
</dbReference>
<dbReference type="Gramene" id="TVU16703">
    <property type="protein sequence ID" value="TVU16703"/>
    <property type="gene ID" value="EJB05_40278"/>
</dbReference>
<dbReference type="AlphaFoldDB" id="A0A5J9TZ97"/>
<evidence type="ECO:0000256" key="1">
    <source>
        <dbReference type="SAM" id="MobiDB-lite"/>
    </source>
</evidence>
<feature type="compositionally biased region" description="Pro residues" evidence="1">
    <location>
        <begin position="111"/>
        <end position="121"/>
    </location>
</feature>
<feature type="compositionally biased region" description="Pro residues" evidence="1">
    <location>
        <begin position="28"/>
        <end position="45"/>
    </location>
</feature>
<accession>A0A5J9TZ97</accession>
<feature type="compositionally biased region" description="Basic and acidic residues" evidence="1">
    <location>
        <begin position="201"/>
        <end position="216"/>
    </location>
</feature>
<evidence type="ECO:0000313" key="2">
    <source>
        <dbReference type="EMBL" id="TVU16703.1"/>
    </source>
</evidence>
<evidence type="ECO:0000313" key="3">
    <source>
        <dbReference type="Proteomes" id="UP000324897"/>
    </source>
</evidence>
<dbReference type="PANTHER" id="PTHR36056:SF5">
    <property type="entry name" value="OS04G0690400 PROTEIN"/>
    <property type="match status" value="1"/>
</dbReference>
<gene>
    <name evidence="2" type="ORF">EJB05_40278</name>
</gene>
<feature type="compositionally biased region" description="Polar residues" evidence="1">
    <location>
        <begin position="471"/>
        <end position="492"/>
    </location>
</feature>
<feature type="compositionally biased region" description="Acidic residues" evidence="1">
    <location>
        <begin position="312"/>
        <end position="357"/>
    </location>
</feature>
<organism evidence="2 3">
    <name type="scientific">Eragrostis curvula</name>
    <name type="common">weeping love grass</name>
    <dbReference type="NCBI Taxonomy" id="38414"/>
    <lineage>
        <taxon>Eukaryota</taxon>
        <taxon>Viridiplantae</taxon>
        <taxon>Streptophyta</taxon>
        <taxon>Embryophyta</taxon>
        <taxon>Tracheophyta</taxon>
        <taxon>Spermatophyta</taxon>
        <taxon>Magnoliopsida</taxon>
        <taxon>Liliopsida</taxon>
        <taxon>Poales</taxon>
        <taxon>Poaceae</taxon>
        <taxon>PACMAD clade</taxon>
        <taxon>Chloridoideae</taxon>
        <taxon>Eragrostideae</taxon>
        <taxon>Eragrostidinae</taxon>
        <taxon>Eragrostis</taxon>
    </lineage>
</organism>
<feature type="region of interest" description="Disordered" evidence="1">
    <location>
        <begin position="102"/>
        <end position="386"/>
    </location>
</feature>
<protein>
    <submittedName>
        <fullName evidence="2">Uncharacterized protein</fullName>
    </submittedName>
</protein>
<feature type="compositionally biased region" description="Basic and acidic residues" evidence="1">
    <location>
        <begin position="239"/>
        <end position="257"/>
    </location>
</feature>
<dbReference type="Proteomes" id="UP000324897">
    <property type="component" value="Unassembled WGS sequence"/>
</dbReference>
<feature type="region of interest" description="Disordered" evidence="1">
    <location>
        <begin position="456"/>
        <end position="494"/>
    </location>
</feature>
<name>A0A5J9TZ97_9POAL</name>
<proteinExistence type="predicted"/>
<feature type="compositionally biased region" description="Basic and acidic residues" evidence="1">
    <location>
        <begin position="126"/>
        <end position="170"/>
    </location>
</feature>
<feature type="compositionally biased region" description="Basic residues" evidence="1">
    <location>
        <begin position="217"/>
        <end position="238"/>
    </location>
</feature>